<organism evidence="2 3">
    <name type="scientific">Ranitomeya imitator</name>
    <name type="common">mimic poison frog</name>
    <dbReference type="NCBI Taxonomy" id="111125"/>
    <lineage>
        <taxon>Eukaryota</taxon>
        <taxon>Metazoa</taxon>
        <taxon>Chordata</taxon>
        <taxon>Craniata</taxon>
        <taxon>Vertebrata</taxon>
        <taxon>Euteleostomi</taxon>
        <taxon>Amphibia</taxon>
        <taxon>Batrachia</taxon>
        <taxon>Anura</taxon>
        <taxon>Neobatrachia</taxon>
        <taxon>Hyloidea</taxon>
        <taxon>Dendrobatidae</taxon>
        <taxon>Dendrobatinae</taxon>
        <taxon>Ranitomeya</taxon>
    </lineage>
</organism>
<dbReference type="EMBL" id="CAUEEQ010056696">
    <property type="protein sequence ID" value="CAJ0963076.1"/>
    <property type="molecule type" value="Genomic_DNA"/>
</dbReference>
<dbReference type="PANTHER" id="PTHR46534:SF4">
    <property type="entry name" value="IGGFC-BINDING PROTEIN-LIKE"/>
    <property type="match status" value="1"/>
</dbReference>
<protein>
    <recommendedName>
        <fullName evidence="1">ZP domain-containing protein</fullName>
    </recommendedName>
</protein>
<dbReference type="Pfam" id="PF17517">
    <property type="entry name" value="IgGFc_binding"/>
    <property type="match status" value="1"/>
</dbReference>
<evidence type="ECO:0000313" key="2">
    <source>
        <dbReference type="EMBL" id="CAJ0963076.1"/>
    </source>
</evidence>
<evidence type="ECO:0000259" key="1">
    <source>
        <dbReference type="PROSITE" id="PS51034"/>
    </source>
</evidence>
<proteinExistence type="predicted"/>
<feature type="domain" description="ZP" evidence="1">
    <location>
        <begin position="478"/>
        <end position="543"/>
    </location>
</feature>
<dbReference type="Proteomes" id="UP001176940">
    <property type="component" value="Unassembled WGS sequence"/>
</dbReference>
<reference evidence="2" key="1">
    <citation type="submission" date="2023-07" db="EMBL/GenBank/DDBJ databases">
        <authorList>
            <person name="Stuckert A."/>
        </authorList>
    </citation>
    <scope>NUCLEOTIDE SEQUENCE</scope>
</reference>
<dbReference type="PANTHER" id="PTHR46534">
    <property type="entry name" value="IGGFC_BINDING DOMAIN-CONTAINING PROTEIN"/>
    <property type="match status" value="1"/>
</dbReference>
<evidence type="ECO:0000313" key="3">
    <source>
        <dbReference type="Proteomes" id="UP001176940"/>
    </source>
</evidence>
<gene>
    <name evidence="2" type="ORF">RIMI_LOCUS18514458</name>
</gene>
<keyword evidence="3" id="KW-1185">Reference proteome</keyword>
<dbReference type="InterPro" id="IPR035234">
    <property type="entry name" value="IgGFc-bd_N"/>
</dbReference>
<name>A0ABN9MD95_9NEOB</name>
<comment type="caution">
    <text evidence="2">The sequence shown here is derived from an EMBL/GenBank/DDBJ whole genome shotgun (WGS) entry which is preliminary data.</text>
</comment>
<dbReference type="PROSITE" id="PS51034">
    <property type="entry name" value="ZP_2"/>
    <property type="match status" value="1"/>
</dbReference>
<sequence length="543" mass="59688">MRRPDIPTHVVKIVHNAHQGLSKRDMASNLNSSQFYIEKVKRHSFSSKLCGQIQRKFIITFMQNILVNSDTSFQLYLVTCDKAATVTVAVSQPFFSKMVHVPQNSSRLVTLDHTYMITGQDITYKVVMVTSDVAISVFAFNTNKVSSDAMTCLPQEDLGVEYYIVTPGGGIGGQVSGTRKQFAVANGFEPEVQVDITVSGSITYNGISYKTGDSVTLSLRNQQVIQFQSSDDLTGTKVSSSAPVAVFAGHSCYKGSDSACDVLMDQLHPVKNWGNVFAVFPFFTHTQDVITIVVGNPDTRVTIDSPRGVTKHSLQEGAYVRIPVDKILLINATKPAMVSYLLHESSSPGLQYSYDPFLTTVPPSLLGRRYYQFVTRSSYNNFLLIVSQVSSDSEFYLDGKRLSSYSTTKKQFNGFIGRQVTMGKTDGQHEIYHQTSTFTLYVYGTGSTVSYGYSVGHGRPCADPHDLQPMQEAGCGLHCLPHGAKYTLAFSLVSEASLDVADVHLEDPLCQAERDGNNILIKIPFSGCGSKVLVKISAKWATY</sequence>
<dbReference type="InterPro" id="IPR001507">
    <property type="entry name" value="ZP_dom"/>
</dbReference>
<accession>A0ABN9MD95</accession>